<evidence type="ECO:0000256" key="3">
    <source>
        <dbReference type="ARBA" id="ARBA00012733"/>
    </source>
</evidence>
<comment type="caution">
    <text evidence="5">The sequence shown here is derived from an EMBL/GenBank/DDBJ whole genome shotgun (WGS) entry which is preliminary data.</text>
</comment>
<gene>
    <name evidence="5" type="ORF">ACFSQS_15305</name>
</gene>
<comment type="catalytic activity">
    <reaction evidence="1">
        <text>Hydrolysis of alpha-(2-&gt;3)-, alpha-(2-&gt;6)-, alpha-(2-&gt;8)- glycosidic linkages of terminal sialic acid residues in oligosaccharides, glycoproteins, glycolipids, colominic acid and synthetic substrates.</text>
        <dbReference type="EC" id="3.2.1.18"/>
    </reaction>
</comment>
<reference evidence="6" key="1">
    <citation type="journal article" date="2019" name="Int. J. Syst. Evol. Microbiol.">
        <title>The Global Catalogue of Microorganisms (GCM) 10K type strain sequencing project: providing services to taxonomists for standard genome sequencing and annotation.</title>
        <authorList>
            <consortium name="The Broad Institute Genomics Platform"/>
            <consortium name="The Broad Institute Genome Sequencing Center for Infectious Disease"/>
            <person name="Wu L."/>
            <person name="Ma J."/>
        </authorList>
    </citation>
    <scope>NUCLEOTIDE SEQUENCE [LARGE SCALE GENOMIC DNA]</scope>
    <source>
        <strain evidence="6">KCTC 42903</strain>
    </source>
</reference>
<keyword evidence="6" id="KW-1185">Reference proteome</keyword>
<dbReference type="PROSITE" id="PS51257">
    <property type="entry name" value="PROKAR_LIPOPROTEIN"/>
    <property type="match status" value="1"/>
</dbReference>
<protein>
    <recommendedName>
        <fullName evidence="3">exo-alpha-sialidase</fullName>
        <ecNumber evidence="3">3.2.1.18</ecNumber>
    </recommendedName>
</protein>
<evidence type="ECO:0000259" key="4">
    <source>
        <dbReference type="Pfam" id="PF13088"/>
    </source>
</evidence>
<dbReference type="InterPro" id="IPR036278">
    <property type="entry name" value="Sialidase_sf"/>
</dbReference>
<dbReference type="EMBL" id="JBHULK010000008">
    <property type="protein sequence ID" value="MFD2536478.1"/>
    <property type="molecule type" value="Genomic_DNA"/>
</dbReference>
<dbReference type="InterPro" id="IPR011040">
    <property type="entry name" value="Sialidase"/>
</dbReference>
<feature type="domain" description="Sialidase" evidence="4">
    <location>
        <begin position="67"/>
        <end position="359"/>
    </location>
</feature>
<evidence type="ECO:0000256" key="1">
    <source>
        <dbReference type="ARBA" id="ARBA00000427"/>
    </source>
</evidence>
<dbReference type="Gene3D" id="2.120.10.10">
    <property type="match status" value="1"/>
</dbReference>
<evidence type="ECO:0000256" key="2">
    <source>
        <dbReference type="ARBA" id="ARBA00009348"/>
    </source>
</evidence>
<comment type="similarity">
    <text evidence="2">Belongs to the glycosyl hydrolase 33 family.</text>
</comment>
<dbReference type="PANTHER" id="PTHR10628">
    <property type="entry name" value="SIALIDASE"/>
    <property type="match status" value="1"/>
</dbReference>
<evidence type="ECO:0000313" key="5">
    <source>
        <dbReference type="EMBL" id="MFD2536478.1"/>
    </source>
</evidence>
<name>A0ABW5JUR1_9FLAO</name>
<sequence length="386" mass="43004">MKYCVLIFFISLLSVGCLNKKTEKQVSPIAKKPKESFVFNTLFKNGENGYACYRIPAVVTTINGTVLAFSEARKAGCSDTGDIDLVMKKSTDNGVTWSALKIIWDDKANVCGNPAPVVDAETGTIHLLATWNNGKDHENQIINGTSIESRLVYHLVSTNNGETWSNPKNITESTKKENWTWYATGPVHGIQLKKGAHKGRLVIPCDHIEKGTKKYYSHAIYSDDHGETWQLGKSTPNHQVNECTVAELTNGDLLLNMRNYDRNTAKTRQIAISKDGGHTWINQTFDTELPEPRCQGALLSVTKGENNRLLFTNPADSLARINMTLSISDDDGLSWDKKISIYESHSAYSDLTELKNGNILVLFEAGINNAYEGIHYKIIDKKLIFN</sequence>
<dbReference type="PANTHER" id="PTHR10628:SF30">
    <property type="entry name" value="EXO-ALPHA-SIALIDASE"/>
    <property type="match status" value="1"/>
</dbReference>
<dbReference type="InterPro" id="IPR026856">
    <property type="entry name" value="Sialidase_fam"/>
</dbReference>
<dbReference type="CDD" id="cd15482">
    <property type="entry name" value="Sialidase_non-viral"/>
    <property type="match status" value="1"/>
</dbReference>
<dbReference type="Pfam" id="PF13088">
    <property type="entry name" value="BNR_2"/>
    <property type="match status" value="1"/>
</dbReference>
<dbReference type="EC" id="3.2.1.18" evidence="3"/>
<proteinExistence type="inferred from homology"/>
<accession>A0ABW5JUR1</accession>
<dbReference type="SUPFAM" id="SSF50939">
    <property type="entry name" value="Sialidases"/>
    <property type="match status" value="1"/>
</dbReference>
<organism evidence="5 6">
    <name type="scientific">Gelatiniphilus marinus</name>
    <dbReference type="NCBI Taxonomy" id="1759464"/>
    <lineage>
        <taxon>Bacteria</taxon>
        <taxon>Pseudomonadati</taxon>
        <taxon>Bacteroidota</taxon>
        <taxon>Flavobacteriia</taxon>
        <taxon>Flavobacteriales</taxon>
        <taxon>Flavobacteriaceae</taxon>
        <taxon>Gelatiniphilus</taxon>
    </lineage>
</organism>
<dbReference type="RefSeq" id="WP_388020951.1">
    <property type="nucleotide sequence ID" value="NZ_JBHUDT010000008.1"/>
</dbReference>
<dbReference type="Proteomes" id="UP001597441">
    <property type="component" value="Unassembled WGS sequence"/>
</dbReference>
<evidence type="ECO:0000313" key="6">
    <source>
        <dbReference type="Proteomes" id="UP001597441"/>
    </source>
</evidence>